<keyword evidence="2" id="KW-1185">Reference proteome</keyword>
<protein>
    <submittedName>
        <fullName evidence="1">NAD(P)H-dependent oxidoreductase subunit E</fullName>
    </submittedName>
</protein>
<sequence>MVTIEICVGSACHLKGSYHVVNRLQEIVKVKSLENEVEIKAAFCLGRCTESVSVRVNDNKIHSVSPEQVDEFFEKEILSLLR</sequence>
<dbReference type="Pfam" id="PF01257">
    <property type="entry name" value="2Fe-2S_thioredx"/>
    <property type="match status" value="1"/>
</dbReference>
<evidence type="ECO:0000313" key="2">
    <source>
        <dbReference type="Proteomes" id="UP001056429"/>
    </source>
</evidence>
<comment type="caution">
    <text evidence="1">The sequence shown here is derived from an EMBL/GenBank/DDBJ whole genome shotgun (WGS) entry which is preliminary data.</text>
</comment>
<proteinExistence type="predicted"/>
<dbReference type="AlphaFoldDB" id="A0A9J6P0V0"/>
<dbReference type="EMBL" id="JAGSOJ010000002">
    <property type="protein sequence ID" value="MCM1989822.1"/>
    <property type="molecule type" value="Genomic_DNA"/>
</dbReference>
<dbReference type="CDD" id="cd02980">
    <property type="entry name" value="TRX_Fd_family"/>
    <property type="match status" value="1"/>
</dbReference>
<dbReference type="InterPro" id="IPR036249">
    <property type="entry name" value="Thioredoxin-like_sf"/>
</dbReference>
<dbReference type="SUPFAM" id="SSF52833">
    <property type="entry name" value="Thioredoxin-like"/>
    <property type="match status" value="1"/>
</dbReference>
<dbReference type="RefSeq" id="WP_250858845.1">
    <property type="nucleotide sequence ID" value="NZ_JAGSOJ010000002.1"/>
</dbReference>
<accession>A0A9J6P0V0</accession>
<dbReference type="Proteomes" id="UP001056429">
    <property type="component" value="Unassembled WGS sequence"/>
</dbReference>
<dbReference type="Gene3D" id="3.40.30.10">
    <property type="entry name" value="Glutaredoxin"/>
    <property type="match status" value="1"/>
</dbReference>
<gene>
    <name evidence="1" type="ORF">KDK92_08725</name>
</gene>
<evidence type="ECO:0000313" key="1">
    <source>
        <dbReference type="EMBL" id="MCM1989822.1"/>
    </source>
</evidence>
<organism evidence="1 2">
    <name type="scientific">Oceanirhabdus seepicola</name>
    <dbReference type="NCBI Taxonomy" id="2828781"/>
    <lineage>
        <taxon>Bacteria</taxon>
        <taxon>Bacillati</taxon>
        <taxon>Bacillota</taxon>
        <taxon>Clostridia</taxon>
        <taxon>Eubacteriales</taxon>
        <taxon>Clostridiaceae</taxon>
        <taxon>Oceanirhabdus</taxon>
    </lineage>
</organism>
<reference evidence="1" key="1">
    <citation type="journal article" date="2021" name="mSystems">
        <title>Bacteria and Archaea Synergistically Convert Glycine Betaine to Biogenic Methane in the Formosa Cold Seep of the South China Sea.</title>
        <authorList>
            <person name="Li L."/>
            <person name="Zhang W."/>
            <person name="Zhang S."/>
            <person name="Song L."/>
            <person name="Sun Q."/>
            <person name="Zhang H."/>
            <person name="Xiang H."/>
            <person name="Dong X."/>
        </authorList>
    </citation>
    <scope>NUCLEOTIDE SEQUENCE</scope>
    <source>
        <strain evidence="1">ZWT</strain>
    </source>
</reference>
<name>A0A9J6P0V0_9CLOT</name>
<reference evidence="1" key="2">
    <citation type="submission" date="2021-04" db="EMBL/GenBank/DDBJ databases">
        <authorList>
            <person name="Dong X."/>
        </authorList>
    </citation>
    <scope>NUCLEOTIDE SEQUENCE</scope>
    <source>
        <strain evidence="1">ZWT</strain>
    </source>
</reference>